<gene>
    <name evidence="2" type="ORF">JRQ81_003096</name>
</gene>
<protein>
    <submittedName>
        <fullName evidence="2">Uncharacterized protein</fullName>
    </submittedName>
</protein>
<evidence type="ECO:0000313" key="3">
    <source>
        <dbReference type="Proteomes" id="UP001142489"/>
    </source>
</evidence>
<name>A0A9Q1AX48_9SAUR</name>
<evidence type="ECO:0000313" key="2">
    <source>
        <dbReference type="EMBL" id="KAJ7316934.1"/>
    </source>
</evidence>
<feature type="compositionally biased region" description="Polar residues" evidence="1">
    <location>
        <begin position="26"/>
        <end position="39"/>
    </location>
</feature>
<comment type="caution">
    <text evidence="2">The sequence shown here is derived from an EMBL/GenBank/DDBJ whole genome shotgun (WGS) entry which is preliminary data.</text>
</comment>
<reference evidence="2" key="1">
    <citation type="journal article" date="2023" name="DNA Res.">
        <title>Chromosome-level genome assembly of Phrynocephalus forsythii using third-generation DNA sequencing and Hi-C analysis.</title>
        <authorList>
            <person name="Qi Y."/>
            <person name="Zhao W."/>
            <person name="Zhao Y."/>
            <person name="Niu C."/>
            <person name="Cao S."/>
            <person name="Zhang Y."/>
        </authorList>
    </citation>
    <scope>NUCLEOTIDE SEQUENCE</scope>
    <source>
        <tissue evidence="2">Muscle</tissue>
    </source>
</reference>
<sequence length="158" mass="18080">ITLSLQCTLDGAVCIEMVVRVFSSNVTEETPGQENTKAQPKQEEGESEAMEVGDAGEAGPEAALGGWAGESRKEEEELVEVVKEDPWTGEWATFRLPREVAEQEWRERKAQKAPFWCQMAETERWRQAREYFVRKVCHREQQKALAEIWQNTHGAKKE</sequence>
<keyword evidence="3" id="KW-1185">Reference proteome</keyword>
<proteinExistence type="predicted"/>
<organism evidence="2 3">
    <name type="scientific">Phrynocephalus forsythii</name>
    <dbReference type="NCBI Taxonomy" id="171643"/>
    <lineage>
        <taxon>Eukaryota</taxon>
        <taxon>Metazoa</taxon>
        <taxon>Chordata</taxon>
        <taxon>Craniata</taxon>
        <taxon>Vertebrata</taxon>
        <taxon>Euteleostomi</taxon>
        <taxon>Lepidosauria</taxon>
        <taxon>Squamata</taxon>
        <taxon>Bifurcata</taxon>
        <taxon>Unidentata</taxon>
        <taxon>Episquamata</taxon>
        <taxon>Toxicofera</taxon>
        <taxon>Iguania</taxon>
        <taxon>Acrodonta</taxon>
        <taxon>Agamidae</taxon>
        <taxon>Agaminae</taxon>
        <taxon>Phrynocephalus</taxon>
    </lineage>
</organism>
<dbReference type="AlphaFoldDB" id="A0A9Q1AX48"/>
<accession>A0A9Q1AX48</accession>
<evidence type="ECO:0000256" key="1">
    <source>
        <dbReference type="SAM" id="MobiDB-lite"/>
    </source>
</evidence>
<dbReference type="Proteomes" id="UP001142489">
    <property type="component" value="Unassembled WGS sequence"/>
</dbReference>
<feature type="compositionally biased region" description="Low complexity" evidence="1">
    <location>
        <begin position="52"/>
        <end position="65"/>
    </location>
</feature>
<feature type="region of interest" description="Disordered" evidence="1">
    <location>
        <begin position="26"/>
        <end position="72"/>
    </location>
</feature>
<feature type="non-terminal residue" evidence="2">
    <location>
        <position position="1"/>
    </location>
</feature>
<dbReference type="EMBL" id="JAPFRF010000011">
    <property type="protein sequence ID" value="KAJ7316934.1"/>
    <property type="molecule type" value="Genomic_DNA"/>
</dbReference>